<dbReference type="AlphaFoldDB" id="A0AAU9J832"/>
<dbReference type="Proteomes" id="UP001162131">
    <property type="component" value="Unassembled WGS sequence"/>
</dbReference>
<organism evidence="1 2">
    <name type="scientific">Blepharisma stoltei</name>
    <dbReference type="NCBI Taxonomy" id="1481888"/>
    <lineage>
        <taxon>Eukaryota</taxon>
        <taxon>Sar</taxon>
        <taxon>Alveolata</taxon>
        <taxon>Ciliophora</taxon>
        <taxon>Postciliodesmatophora</taxon>
        <taxon>Heterotrichea</taxon>
        <taxon>Heterotrichida</taxon>
        <taxon>Blepharismidae</taxon>
        <taxon>Blepharisma</taxon>
    </lineage>
</organism>
<keyword evidence="2" id="KW-1185">Reference proteome</keyword>
<evidence type="ECO:0000313" key="1">
    <source>
        <dbReference type="EMBL" id="CAG9322387.1"/>
    </source>
</evidence>
<evidence type="ECO:0000313" key="2">
    <source>
        <dbReference type="Proteomes" id="UP001162131"/>
    </source>
</evidence>
<sequence>MDKIIMNYYMDVSVAGAILESREEPLSECKTWSKTQIGAYRKLMIEYQSSFVSSLRQSFLYQLSALPCIKGTLFQIHEVFNFLAKVLMMSEVEIVLWSMIIENMQKEKLLANPFLMIAIAGLKSKISLNDEYEPFSYLLNSFIPNFAASFRFYLNIVSDDSEVSIQELNRRYNEMANKSLQNGTVDYERLVDHLMPEPKNKEKYSPDRVESFSDRDLILDEELDSIKFLNEIDFQAVMTEF</sequence>
<comment type="caution">
    <text evidence="1">The sequence shown here is derived from an EMBL/GenBank/DDBJ whole genome shotgun (WGS) entry which is preliminary data.</text>
</comment>
<reference evidence="1" key="1">
    <citation type="submission" date="2021-09" db="EMBL/GenBank/DDBJ databases">
        <authorList>
            <consortium name="AG Swart"/>
            <person name="Singh M."/>
            <person name="Singh A."/>
            <person name="Seah K."/>
            <person name="Emmerich C."/>
        </authorList>
    </citation>
    <scope>NUCLEOTIDE SEQUENCE</scope>
    <source>
        <strain evidence="1">ATCC30299</strain>
    </source>
</reference>
<protein>
    <submittedName>
        <fullName evidence="1">Uncharacterized protein</fullName>
    </submittedName>
</protein>
<accession>A0AAU9J832</accession>
<dbReference type="EMBL" id="CAJZBQ010000032">
    <property type="protein sequence ID" value="CAG9322387.1"/>
    <property type="molecule type" value="Genomic_DNA"/>
</dbReference>
<name>A0AAU9J832_9CILI</name>
<proteinExistence type="predicted"/>
<gene>
    <name evidence="1" type="ORF">BSTOLATCC_MIC31522</name>
</gene>